<proteinExistence type="predicted"/>
<sequence length="187" mass="21362">MIATPRLILRPWQESDRRPFAGLCADQDVMAYLMPLTTRQQSDGWIDRQIAHYQRHGFCFWAVERRDTRAFIGTVGLLQVGYPAHFTPAVEVGWRLDRRAWGQGYAVEAARAALASGFQQPDRAEIIANTVPHNVRSRRVMESLGMTHRAEDDFDHPLVPEGHPLRRQVLYRMSRARWLALDGGAAD</sequence>
<dbReference type="Proteomes" id="UP000335415">
    <property type="component" value="Unassembled WGS sequence"/>
</dbReference>
<accession>A0A5J5FRB0</accession>
<dbReference type="EMBL" id="VYKJ01000018">
    <property type="protein sequence ID" value="KAA8995643.1"/>
    <property type="molecule type" value="Genomic_DNA"/>
</dbReference>
<dbReference type="SUPFAM" id="SSF55729">
    <property type="entry name" value="Acyl-CoA N-acyltransferases (Nat)"/>
    <property type="match status" value="1"/>
</dbReference>
<dbReference type="RefSeq" id="WP_150437502.1">
    <property type="nucleotide sequence ID" value="NZ_VYKJ01000018.1"/>
</dbReference>
<name>A0A5J5FRB0_9GAMM</name>
<evidence type="ECO:0000313" key="2">
    <source>
        <dbReference type="EMBL" id="KAA8995643.1"/>
    </source>
</evidence>
<keyword evidence="2" id="KW-0808">Transferase</keyword>
<evidence type="ECO:0000313" key="3">
    <source>
        <dbReference type="Proteomes" id="UP000335415"/>
    </source>
</evidence>
<dbReference type="PANTHER" id="PTHR43792:SF1">
    <property type="entry name" value="N-ACETYLTRANSFERASE DOMAIN-CONTAINING PROTEIN"/>
    <property type="match status" value="1"/>
</dbReference>
<dbReference type="Pfam" id="PF13302">
    <property type="entry name" value="Acetyltransf_3"/>
    <property type="match status" value="1"/>
</dbReference>
<dbReference type="PROSITE" id="PS51186">
    <property type="entry name" value="GNAT"/>
    <property type="match status" value="1"/>
</dbReference>
<dbReference type="PANTHER" id="PTHR43792">
    <property type="entry name" value="GNAT FAMILY, PUTATIVE (AFU_ORTHOLOGUE AFUA_3G00765)-RELATED-RELATED"/>
    <property type="match status" value="1"/>
</dbReference>
<feature type="domain" description="N-acetyltransferase" evidence="1">
    <location>
        <begin position="7"/>
        <end position="166"/>
    </location>
</feature>
<organism evidence="2 3">
    <name type="scientific">Affinibrenneria salicis</name>
    <dbReference type="NCBI Taxonomy" id="2590031"/>
    <lineage>
        <taxon>Bacteria</taxon>
        <taxon>Pseudomonadati</taxon>
        <taxon>Pseudomonadota</taxon>
        <taxon>Gammaproteobacteria</taxon>
        <taxon>Enterobacterales</taxon>
        <taxon>Pectobacteriaceae</taxon>
        <taxon>Affinibrenneria</taxon>
    </lineage>
</organism>
<dbReference type="GO" id="GO:0016747">
    <property type="term" value="F:acyltransferase activity, transferring groups other than amino-acyl groups"/>
    <property type="evidence" value="ECO:0007669"/>
    <property type="project" value="InterPro"/>
</dbReference>
<dbReference type="InterPro" id="IPR051531">
    <property type="entry name" value="N-acetyltransferase"/>
</dbReference>
<dbReference type="OrthoDB" id="9801656at2"/>
<dbReference type="Gene3D" id="3.40.630.30">
    <property type="match status" value="1"/>
</dbReference>
<dbReference type="AlphaFoldDB" id="A0A5J5FRB0"/>
<dbReference type="InterPro" id="IPR000182">
    <property type="entry name" value="GNAT_dom"/>
</dbReference>
<dbReference type="InterPro" id="IPR016181">
    <property type="entry name" value="Acyl_CoA_acyltransferase"/>
</dbReference>
<keyword evidence="3" id="KW-1185">Reference proteome</keyword>
<gene>
    <name evidence="2" type="ORF">FJU30_24090</name>
</gene>
<protein>
    <submittedName>
        <fullName evidence="2">GNAT family N-acetyltransferase</fullName>
    </submittedName>
</protein>
<evidence type="ECO:0000259" key="1">
    <source>
        <dbReference type="PROSITE" id="PS51186"/>
    </source>
</evidence>
<comment type="caution">
    <text evidence="2">The sequence shown here is derived from an EMBL/GenBank/DDBJ whole genome shotgun (WGS) entry which is preliminary data.</text>
</comment>
<reference evidence="2 3" key="1">
    <citation type="submission" date="2019-09" db="EMBL/GenBank/DDBJ databases">
        <authorList>
            <person name="Li Y."/>
        </authorList>
    </citation>
    <scope>NUCLEOTIDE SEQUENCE [LARGE SCALE GENOMIC DNA]</scope>
    <source>
        <strain evidence="2 3">L3-3HA</strain>
    </source>
</reference>